<evidence type="ECO:0008006" key="4">
    <source>
        <dbReference type="Google" id="ProtNLM"/>
    </source>
</evidence>
<name>A0A2S7WPW3_9FLAO</name>
<evidence type="ECO:0000256" key="1">
    <source>
        <dbReference type="SAM" id="MobiDB-lite"/>
    </source>
</evidence>
<dbReference type="AlphaFoldDB" id="A0A2S7WPW3"/>
<gene>
    <name evidence="2" type="ORF">BTO18_10955</name>
</gene>
<dbReference type="EMBL" id="MSCN01000001">
    <property type="protein sequence ID" value="PQJ79658.1"/>
    <property type="molecule type" value="Genomic_DNA"/>
</dbReference>
<feature type="region of interest" description="Disordered" evidence="1">
    <location>
        <begin position="62"/>
        <end position="88"/>
    </location>
</feature>
<evidence type="ECO:0000313" key="2">
    <source>
        <dbReference type="EMBL" id="PQJ79658.1"/>
    </source>
</evidence>
<dbReference type="OrthoDB" id="1114934at2"/>
<feature type="compositionally biased region" description="Basic and acidic residues" evidence="1">
    <location>
        <begin position="62"/>
        <end position="84"/>
    </location>
</feature>
<accession>A0A2S7WPW3</accession>
<dbReference type="RefSeq" id="WP_105016253.1">
    <property type="nucleotide sequence ID" value="NZ_MSCN01000001.1"/>
</dbReference>
<protein>
    <recommendedName>
        <fullName evidence="4">Adhesin domain-containing protein</fullName>
    </recommendedName>
</protein>
<sequence>MKKLFVIILFVGATISAQNKEFKYNLTGIKKVVLSSNTTIKLEVGTTNQFIISETKSKKDKDNVHWSIRSDREKRKQNKEDKRKGLTAVYPGGKDNTKGFGFSIYKEDGVLYVNDLKSHFQRRGLSMKLPKTMNVSLDSGNLGSIYVEGFTGEVEASSNIGKVEMKNVTGPITIDANVAKVDIDFDVVSQKSPITISSSVSEIDIALPANTKADLELRTQGTVYTDFDFEIPKKKGLKNVSGRKSIVSKLNGGGVKIYIKSSMGNIYLRKK</sequence>
<comment type="caution">
    <text evidence="2">The sequence shown here is derived from an EMBL/GenBank/DDBJ whole genome shotgun (WGS) entry which is preliminary data.</text>
</comment>
<organism evidence="2 3">
    <name type="scientific">Polaribacter porphyrae</name>
    <dbReference type="NCBI Taxonomy" id="1137780"/>
    <lineage>
        <taxon>Bacteria</taxon>
        <taxon>Pseudomonadati</taxon>
        <taxon>Bacteroidota</taxon>
        <taxon>Flavobacteriia</taxon>
        <taxon>Flavobacteriales</taxon>
        <taxon>Flavobacteriaceae</taxon>
    </lineage>
</organism>
<reference evidence="2 3" key="1">
    <citation type="submission" date="2016-12" db="EMBL/GenBank/DDBJ databases">
        <title>Trade-off between light-utilization and light-protection in marine flavobacteria.</title>
        <authorList>
            <person name="Kumagai Y."/>
            <person name="Yoshizawa S."/>
            <person name="Kogure K."/>
            <person name="Iwasaki W."/>
        </authorList>
    </citation>
    <scope>NUCLEOTIDE SEQUENCE [LARGE SCALE GENOMIC DNA]</scope>
    <source>
        <strain evidence="2 3">NBRC 108759</strain>
    </source>
</reference>
<dbReference type="Proteomes" id="UP000238882">
    <property type="component" value="Unassembled WGS sequence"/>
</dbReference>
<proteinExistence type="predicted"/>
<evidence type="ECO:0000313" key="3">
    <source>
        <dbReference type="Proteomes" id="UP000238882"/>
    </source>
</evidence>
<keyword evidence="3" id="KW-1185">Reference proteome</keyword>